<dbReference type="PANTHER" id="PTHR14005">
    <property type="entry name" value="EUKARYOTIC TRANSLATION INITIATION FACTOR 3, THETA SUBUNIT"/>
    <property type="match status" value="1"/>
</dbReference>
<dbReference type="EnsemblMetazoa" id="G14875.1">
    <property type="protein sequence ID" value="G14875.1:cds"/>
    <property type="gene ID" value="G14875"/>
</dbReference>
<keyword evidence="4" id="KW-1185">Reference proteome</keyword>
<feature type="compositionally biased region" description="Basic and acidic residues" evidence="2">
    <location>
        <begin position="340"/>
        <end position="391"/>
    </location>
</feature>
<dbReference type="GO" id="GO:0003743">
    <property type="term" value="F:translation initiation factor activity"/>
    <property type="evidence" value="ECO:0007669"/>
    <property type="project" value="TreeGrafter"/>
</dbReference>
<feature type="compositionally biased region" description="Basic and acidic residues" evidence="2">
    <location>
        <begin position="292"/>
        <end position="333"/>
    </location>
</feature>
<dbReference type="GO" id="GO:0071541">
    <property type="term" value="C:eukaryotic translation initiation factor 3 complex, eIF3m"/>
    <property type="evidence" value="ECO:0007669"/>
    <property type="project" value="TreeGrafter"/>
</dbReference>
<name>A0A8W8IN10_MAGGI</name>
<feature type="compositionally biased region" description="Basic and acidic residues" evidence="2">
    <location>
        <begin position="235"/>
        <end position="284"/>
    </location>
</feature>
<evidence type="ECO:0000256" key="1">
    <source>
        <dbReference type="SAM" id="Coils"/>
    </source>
</evidence>
<reference evidence="3" key="1">
    <citation type="submission" date="2022-08" db="UniProtKB">
        <authorList>
            <consortium name="EnsemblMetazoa"/>
        </authorList>
    </citation>
    <scope>IDENTIFICATION</scope>
    <source>
        <strain evidence="3">05x7-T-G4-1.051#20</strain>
    </source>
</reference>
<evidence type="ECO:0008006" key="5">
    <source>
        <dbReference type="Google" id="ProtNLM"/>
    </source>
</evidence>
<evidence type="ECO:0000313" key="4">
    <source>
        <dbReference type="Proteomes" id="UP000005408"/>
    </source>
</evidence>
<proteinExistence type="predicted"/>
<dbReference type="Proteomes" id="UP000005408">
    <property type="component" value="Unassembled WGS sequence"/>
</dbReference>
<sequence>MNTRVVLFRSGGNRKRLRSTKRSRNNIERIEQLKKTDIGAKEREEQWKAYDLEMDRLEREAKERERRWKIEEHKEIKKKHAIEMIEQLKKTDIGAKVLQNLDEGDFATLDVKEIKAKVVEQLKKEKKELMDRIKNQEKEFDHFARAKRLEEIPLLTKQYKQEKKVARKFFELQEAKKIEQLNRDRQMALASRDRLNRMKTDKDEFLNLFRGQRKEMFEKKLAEFEARVSEERKKRLYERKEKRREDRRQKWIQERAKEEKRKKDEQLKREREERKARKKLEAEKRKNKSRLAKLEKQAEKQRQREGEAEEKKAKRRQELEKSSGRDDGKEDCSKPFAGRSGERPSWRDREREKEEEGCRDWRTWRPAGARERGGWREREKQQSESWKKETSPTKQYEEEEEPKGEGWRGERGAPREDKPQLEVSLPLGKHGEADGRIE</sequence>
<dbReference type="GO" id="GO:0071540">
    <property type="term" value="C:eukaryotic translation initiation factor 3 complex, eIF3e"/>
    <property type="evidence" value="ECO:0007669"/>
    <property type="project" value="TreeGrafter"/>
</dbReference>
<dbReference type="InterPro" id="IPR027512">
    <property type="entry name" value="EIF3A"/>
</dbReference>
<dbReference type="PANTHER" id="PTHR14005:SF0">
    <property type="entry name" value="EUKARYOTIC TRANSLATION INITIATION FACTOR 3 SUBUNIT A"/>
    <property type="match status" value="1"/>
</dbReference>
<feature type="coiled-coil region" evidence="1">
    <location>
        <begin position="112"/>
        <end position="146"/>
    </location>
</feature>
<evidence type="ECO:0000256" key="2">
    <source>
        <dbReference type="SAM" id="MobiDB-lite"/>
    </source>
</evidence>
<accession>A0A8W8IN10</accession>
<dbReference type="GO" id="GO:0003729">
    <property type="term" value="F:mRNA binding"/>
    <property type="evidence" value="ECO:0007669"/>
    <property type="project" value="TreeGrafter"/>
</dbReference>
<feature type="region of interest" description="Disordered" evidence="2">
    <location>
        <begin position="235"/>
        <end position="438"/>
    </location>
</feature>
<feature type="coiled-coil region" evidence="1">
    <location>
        <begin position="40"/>
        <end position="74"/>
    </location>
</feature>
<dbReference type="GO" id="GO:0001732">
    <property type="term" value="P:formation of cytoplasmic translation initiation complex"/>
    <property type="evidence" value="ECO:0007669"/>
    <property type="project" value="TreeGrafter"/>
</dbReference>
<dbReference type="AlphaFoldDB" id="A0A8W8IN10"/>
<protein>
    <recommendedName>
        <fullName evidence="5">Eukaryotic translation initiation factor 3 subunit A</fullName>
    </recommendedName>
</protein>
<dbReference type="GO" id="GO:0002188">
    <property type="term" value="P:translation reinitiation"/>
    <property type="evidence" value="ECO:0007669"/>
    <property type="project" value="TreeGrafter"/>
</dbReference>
<evidence type="ECO:0000313" key="3">
    <source>
        <dbReference type="EnsemblMetazoa" id="G14875.1:cds"/>
    </source>
</evidence>
<dbReference type="GO" id="GO:0043614">
    <property type="term" value="C:multi-eIF complex"/>
    <property type="evidence" value="ECO:0007669"/>
    <property type="project" value="TreeGrafter"/>
</dbReference>
<feature type="compositionally biased region" description="Basic and acidic residues" evidence="2">
    <location>
        <begin position="403"/>
        <end position="420"/>
    </location>
</feature>
<keyword evidence="1" id="KW-0175">Coiled coil</keyword>
<feature type="compositionally biased region" description="Basic and acidic residues" evidence="2">
    <location>
        <begin position="429"/>
        <end position="438"/>
    </location>
</feature>
<organism evidence="3 4">
    <name type="scientific">Magallana gigas</name>
    <name type="common">Pacific oyster</name>
    <name type="synonym">Crassostrea gigas</name>
    <dbReference type="NCBI Taxonomy" id="29159"/>
    <lineage>
        <taxon>Eukaryota</taxon>
        <taxon>Metazoa</taxon>
        <taxon>Spiralia</taxon>
        <taxon>Lophotrochozoa</taxon>
        <taxon>Mollusca</taxon>
        <taxon>Bivalvia</taxon>
        <taxon>Autobranchia</taxon>
        <taxon>Pteriomorphia</taxon>
        <taxon>Ostreida</taxon>
        <taxon>Ostreoidea</taxon>
        <taxon>Ostreidae</taxon>
        <taxon>Magallana</taxon>
    </lineage>
</organism>